<dbReference type="GO" id="GO:1901135">
    <property type="term" value="P:carbohydrate derivative metabolic process"/>
    <property type="evidence" value="ECO:0007669"/>
    <property type="project" value="InterPro"/>
</dbReference>
<dbReference type="PROSITE" id="PS51071">
    <property type="entry name" value="HTH_RPIR"/>
    <property type="match status" value="1"/>
</dbReference>
<organism evidence="6 7">
    <name type="scientific">Texcoconibacillus texcoconensis</name>
    <dbReference type="NCBI Taxonomy" id="1095777"/>
    <lineage>
        <taxon>Bacteria</taxon>
        <taxon>Bacillati</taxon>
        <taxon>Bacillota</taxon>
        <taxon>Bacilli</taxon>
        <taxon>Bacillales</taxon>
        <taxon>Bacillaceae</taxon>
        <taxon>Texcoconibacillus</taxon>
    </lineage>
</organism>
<dbReference type="PROSITE" id="PS51464">
    <property type="entry name" value="SIS"/>
    <property type="match status" value="1"/>
</dbReference>
<dbReference type="Gene3D" id="3.40.50.10490">
    <property type="entry name" value="Glucose-6-phosphate isomerase like protein, domain 1"/>
    <property type="match status" value="1"/>
</dbReference>
<keyword evidence="2 6" id="KW-0238">DNA-binding</keyword>
<dbReference type="GO" id="GO:0003700">
    <property type="term" value="F:DNA-binding transcription factor activity"/>
    <property type="evidence" value="ECO:0007669"/>
    <property type="project" value="InterPro"/>
</dbReference>
<dbReference type="InterPro" id="IPR035472">
    <property type="entry name" value="RpiR-like_SIS"/>
</dbReference>
<evidence type="ECO:0000256" key="3">
    <source>
        <dbReference type="ARBA" id="ARBA00023163"/>
    </source>
</evidence>
<dbReference type="GO" id="GO:0003677">
    <property type="term" value="F:DNA binding"/>
    <property type="evidence" value="ECO:0007669"/>
    <property type="project" value="UniProtKB-KW"/>
</dbReference>
<dbReference type="Pfam" id="PF01380">
    <property type="entry name" value="SIS"/>
    <property type="match status" value="1"/>
</dbReference>
<keyword evidence="3" id="KW-0804">Transcription</keyword>
<gene>
    <name evidence="6" type="ORF">HNQ41_003307</name>
</gene>
<evidence type="ECO:0000259" key="4">
    <source>
        <dbReference type="PROSITE" id="PS51071"/>
    </source>
</evidence>
<dbReference type="EMBL" id="JACHHB010000023">
    <property type="protein sequence ID" value="MBB5175081.1"/>
    <property type="molecule type" value="Genomic_DNA"/>
</dbReference>
<dbReference type="PANTHER" id="PTHR30514:SF18">
    <property type="entry name" value="RPIR-FAMILY TRANSCRIPTIONAL REGULATOR"/>
    <property type="match status" value="1"/>
</dbReference>
<dbReference type="InterPro" id="IPR009057">
    <property type="entry name" value="Homeodomain-like_sf"/>
</dbReference>
<dbReference type="Proteomes" id="UP000551878">
    <property type="component" value="Unassembled WGS sequence"/>
</dbReference>
<proteinExistence type="predicted"/>
<reference evidence="6 7" key="1">
    <citation type="submission" date="2020-08" db="EMBL/GenBank/DDBJ databases">
        <title>Genomic Encyclopedia of Type Strains, Phase IV (KMG-IV): sequencing the most valuable type-strain genomes for metagenomic binning, comparative biology and taxonomic classification.</title>
        <authorList>
            <person name="Goeker M."/>
        </authorList>
    </citation>
    <scope>NUCLEOTIDE SEQUENCE [LARGE SCALE GENOMIC DNA]</scope>
    <source>
        <strain evidence="6 7">DSM 24696</strain>
    </source>
</reference>
<dbReference type="InterPro" id="IPR001347">
    <property type="entry name" value="SIS_dom"/>
</dbReference>
<dbReference type="AlphaFoldDB" id="A0A840QUY7"/>
<dbReference type="PANTHER" id="PTHR30514">
    <property type="entry name" value="GLUCOKINASE"/>
    <property type="match status" value="1"/>
</dbReference>
<dbReference type="InterPro" id="IPR000281">
    <property type="entry name" value="HTH_RpiR"/>
</dbReference>
<dbReference type="CDD" id="cd05013">
    <property type="entry name" value="SIS_RpiR"/>
    <property type="match status" value="1"/>
</dbReference>
<feature type="domain" description="HTH rpiR-type" evidence="4">
    <location>
        <begin position="5"/>
        <end position="81"/>
    </location>
</feature>
<dbReference type="InterPro" id="IPR036388">
    <property type="entry name" value="WH-like_DNA-bd_sf"/>
</dbReference>
<evidence type="ECO:0000313" key="6">
    <source>
        <dbReference type="EMBL" id="MBB5175081.1"/>
    </source>
</evidence>
<dbReference type="InterPro" id="IPR046348">
    <property type="entry name" value="SIS_dom_sf"/>
</dbReference>
<evidence type="ECO:0000256" key="2">
    <source>
        <dbReference type="ARBA" id="ARBA00023125"/>
    </source>
</evidence>
<dbReference type="SUPFAM" id="SSF53697">
    <property type="entry name" value="SIS domain"/>
    <property type="match status" value="1"/>
</dbReference>
<sequence length="286" mass="32521">MSIENFIVEKVKSANIKFTRAQQLVADYVLKNSDKFTYMTANQIAKEVGVSETTVIRFSLTLGYRRFSDLQDELRQLVIEDRTVQRLQKTQRNVKEGQILNASFEHDMKNLQKSLEQIDEFEFNDVVKLICGAKHTYIIGLRSSLTDAYYLAFSLNAMLGNVEAVTDNGLALESCLLNATKDCVVICFSFTRFTAITLEALQYIKKNNQCKVVTITDSVRSPAIQYSDYVFIMNIDSLTPIDSHVSSIAFSNALIAAIGQRQNEKVEENLNTLESYFKQVKTFYDN</sequence>
<name>A0A840QUY7_9BACI</name>
<dbReference type="InterPro" id="IPR047640">
    <property type="entry name" value="RpiR-like"/>
</dbReference>
<keyword evidence="1" id="KW-0805">Transcription regulation</keyword>
<dbReference type="SUPFAM" id="SSF46689">
    <property type="entry name" value="Homeodomain-like"/>
    <property type="match status" value="1"/>
</dbReference>
<evidence type="ECO:0000259" key="5">
    <source>
        <dbReference type="PROSITE" id="PS51464"/>
    </source>
</evidence>
<dbReference type="RefSeq" id="WP_184665484.1">
    <property type="nucleotide sequence ID" value="NZ_JACHHB010000023.1"/>
</dbReference>
<dbReference type="Gene3D" id="1.10.10.10">
    <property type="entry name" value="Winged helix-like DNA-binding domain superfamily/Winged helix DNA-binding domain"/>
    <property type="match status" value="1"/>
</dbReference>
<comment type="caution">
    <text evidence="6">The sequence shown here is derived from an EMBL/GenBank/DDBJ whole genome shotgun (WGS) entry which is preliminary data.</text>
</comment>
<protein>
    <submittedName>
        <fullName evidence="6">DNA-binding MurR/RpiR family transcriptional regulator</fullName>
    </submittedName>
</protein>
<feature type="domain" description="SIS" evidence="5">
    <location>
        <begin position="126"/>
        <end position="265"/>
    </location>
</feature>
<evidence type="ECO:0000313" key="7">
    <source>
        <dbReference type="Proteomes" id="UP000551878"/>
    </source>
</evidence>
<accession>A0A840QUY7</accession>
<keyword evidence="7" id="KW-1185">Reference proteome</keyword>
<evidence type="ECO:0000256" key="1">
    <source>
        <dbReference type="ARBA" id="ARBA00023015"/>
    </source>
</evidence>
<dbReference type="Pfam" id="PF01418">
    <property type="entry name" value="HTH_6"/>
    <property type="match status" value="1"/>
</dbReference>
<dbReference type="GO" id="GO:0097367">
    <property type="term" value="F:carbohydrate derivative binding"/>
    <property type="evidence" value="ECO:0007669"/>
    <property type="project" value="InterPro"/>
</dbReference>